<dbReference type="PANTHER" id="PTHR42760">
    <property type="entry name" value="SHORT-CHAIN DEHYDROGENASES/REDUCTASES FAMILY MEMBER"/>
    <property type="match status" value="1"/>
</dbReference>
<proteinExistence type="inferred from homology"/>
<dbReference type="AlphaFoldDB" id="A0A1G9D9F6"/>
<protein>
    <submittedName>
        <fullName evidence="2">Enoyl-(Acyl carrier protein) reductase</fullName>
    </submittedName>
</protein>
<evidence type="ECO:0000313" key="2">
    <source>
        <dbReference type="EMBL" id="SDK60395.1"/>
    </source>
</evidence>
<dbReference type="FunFam" id="3.40.50.720:FF:000084">
    <property type="entry name" value="Short-chain dehydrogenase reductase"/>
    <property type="match status" value="1"/>
</dbReference>
<dbReference type="PRINTS" id="PR00080">
    <property type="entry name" value="SDRFAMILY"/>
</dbReference>
<accession>A0A1G9D9F6</accession>
<dbReference type="GO" id="GO:0016616">
    <property type="term" value="F:oxidoreductase activity, acting on the CH-OH group of donors, NAD or NADP as acceptor"/>
    <property type="evidence" value="ECO:0007669"/>
    <property type="project" value="TreeGrafter"/>
</dbReference>
<evidence type="ECO:0000256" key="1">
    <source>
        <dbReference type="ARBA" id="ARBA00006484"/>
    </source>
</evidence>
<dbReference type="Gene3D" id="3.40.50.720">
    <property type="entry name" value="NAD(P)-binding Rossmann-like Domain"/>
    <property type="match status" value="1"/>
</dbReference>
<name>A0A1G9D9F6_9RHOB</name>
<dbReference type="CDD" id="cd05233">
    <property type="entry name" value="SDR_c"/>
    <property type="match status" value="1"/>
</dbReference>
<dbReference type="InterPro" id="IPR002347">
    <property type="entry name" value="SDR_fam"/>
</dbReference>
<organism evidence="2 3">
    <name type="scientific">Aliiruegeria lutimaris</name>
    <dbReference type="NCBI Taxonomy" id="571298"/>
    <lineage>
        <taxon>Bacteria</taxon>
        <taxon>Pseudomonadati</taxon>
        <taxon>Pseudomonadota</taxon>
        <taxon>Alphaproteobacteria</taxon>
        <taxon>Rhodobacterales</taxon>
        <taxon>Roseobacteraceae</taxon>
        <taxon>Aliiruegeria</taxon>
    </lineage>
</organism>
<dbReference type="Proteomes" id="UP000199382">
    <property type="component" value="Unassembled WGS sequence"/>
</dbReference>
<sequence length="278" mass="29794">MNAALHTDRHVPCHESQTMSFPDSFRLDGKRLFITGGSRGLGREMALAIADAGADIALVARPSDSLQATAEDIRALGRKAWTIEADIGDPQACESICHEALDTCGPFDILISNVGGRRLSIPTEEMELEQWKSLVDLNLTSTFLCAKVIGGAMIARGTGGRIINIASINAMVPGRGIAGRHYETAKAGVLQLTRSLAVDWAQHRITVNAICPGIFLTEPNKAWSKSHPEVIDGLLKNIPMGELGDPKDIGPLAVYLASDRAKYMTGASLVIDGGYTCW</sequence>
<keyword evidence="3" id="KW-1185">Reference proteome</keyword>
<dbReference type="Pfam" id="PF13561">
    <property type="entry name" value="adh_short_C2"/>
    <property type="match status" value="1"/>
</dbReference>
<comment type="similarity">
    <text evidence="1">Belongs to the short-chain dehydrogenases/reductases (SDR) family.</text>
</comment>
<dbReference type="InterPro" id="IPR036291">
    <property type="entry name" value="NAD(P)-bd_dom_sf"/>
</dbReference>
<evidence type="ECO:0000313" key="3">
    <source>
        <dbReference type="Proteomes" id="UP000199382"/>
    </source>
</evidence>
<dbReference type="PRINTS" id="PR00081">
    <property type="entry name" value="GDHRDH"/>
</dbReference>
<dbReference type="SUPFAM" id="SSF51735">
    <property type="entry name" value="NAD(P)-binding Rossmann-fold domains"/>
    <property type="match status" value="1"/>
</dbReference>
<reference evidence="2 3" key="1">
    <citation type="submission" date="2016-10" db="EMBL/GenBank/DDBJ databases">
        <authorList>
            <person name="de Groot N.N."/>
        </authorList>
    </citation>
    <scope>NUCLEOTIDE SEQUENCE [LARGE SCALE GENOMIC DNA]</scope>
    <source>
        <strain evidence="2 3">DSM 25294</strain>
    </source>
</reference>
<dbReference type="EMBL" id="FNEK01000046">
    <property type="protein sequence ID" value="SDK60395.1"/>
    <property type="molecule type" value="Genomic_DNA"/>
</dbReference>
<dbReference type="PANTHER" id="PTHR42760:SF124">
    <property type="entry name" value="SHORT-CHAIN DEHYDROGENASE_REDUCTASE"/>
    <property type="match status" value="1"/>
</dbReference>
<dbReference type="STRING" id="571298.SAMN04488026_104620"/>
<gene>
    <name evidence="2" type="ORF">SAMN04488026_104620</name>
</gene>